<dbReference type="OrthoDB" id="9810140at2"/>
<proteinExistence type="predicted"/>
<feature type="region of interest" description="Disordered" evidence="2">
    <location>
        <begin position="1"/>
        <end position="20"/>
    </location>
</feature>
<protein>
    <submittedName>
        <fullName evidence="4">MerR family transcriptional regulator</fullName>
    </submittedName>
</protein>
<dbReference type="InterPro" id="IPR009061">
    <property type="entry name" value="DNA-bd_dom_put_sf"/>
</dbReference>
<evidence type="ECO:0000256" key="1">
    <source>
        <dbReference type="ARBA" id="ARBA00023125"/>
    </source>
</evidence>
<gene>
    <name evidence="4" type="ORF">EAH89_06135</name>
</gene>
<feature type="compositionally biased region" description="Gly residues" evidence="2">
    <location>
        <begin position="1"/>
        <end position="11"/>
    </location>
</feature>
<feature type="domain" description="HTH merR-type" evidence="3">
    <location>
        <begin position="25"/>
        <end position="93"/>
    </location>
</feature>
<dbReference type="CDD" id="cd04765">
    <property type="entry name" value="HTH_MlrA-like_sg2"/>
    <property type="match status" value="1"/>
</dbReference>
<sequence length="147" mass="15919">MSEGSGAGGTGSPPRARKSPTAFRTISEVAEDLHIPQHVLRFWETKFPQLKPLKRGGGRRYYRPEDITLLRRIGDLLYTQGYTIKGVQRLLRDGGLEGVEAAAAAGAEDLPSGETAEATEPSEGGELRACLEELEAIARALKTLSTR</sequence>
<dbReference type="Proteomes" id="UP000317078">
    <property type="component" value="Unassembled WGS sequence"/>
</dbReference>
<reference evidence="4 5" key="1">
    <citation type="journal article" date="2019" name="Environ. Microbiol.">
        <title>Species interactions and distinct microbial communities in high Arctic permafrost affected cryosols are associated with the CH4 and CO2 gas fluxes.</title>
        <authorList>
            <person name="Altshuler I."/>
            <person name="Hamel J."/>
            <person name="Turney S."/>
            <person name="Magnuson E."/>
            <person name="Levesque R."/>
            <person name="Greer C."/>
            <person name="Whyte L.G."/>
        </authorList>
    </citation>
    <scope>NUCLEOTIDE SEQUENCE [LARGE SCALE GENOMIC DNA]</scope>
    <source>
        <strain evidence="4 5">S9.3B</strain>
    </source>
</reference>
<dbReference type="EMBL" id="RCZP01000003">
    <property type="protein sequence ID" value="TPG59875.1"/>
    <property type="molecule type" value="Genomic_DNA"/>
</dbReference>
<dbReference type="PANTHER" id="PTHR30204">
    <property type="entry name" value="REDOX-CYCLING DRUG-SENSING TRANSCRIPTIONAL ACTIVATOR SOXR"/>
    <property type="match status" value="1"/>
</dbReference>
<evidence type="ECO:0000313" key="5">
    <source>
        <dbReference type="Proteomes" id="UP000317078"/>
    </source>
</evidence>
<evidence type="ECO:0000256" key="2">
    <source>
        <dbReference type="SAM" id="MobiDB-lite"/>
    </source>
</evidence>
<dbReference type="Gene3D" id="1.10.1660.10">
    <property type="match status" value="1"/>
</dbReference>
<accession>A0A502GD68</accession>
<dbReference type="InterPro" id="IPR047057">
    <property type="entry name" value="MerR_fam"/>
</dbReference>
<dbReference type="Pfam" id="PF13411">
    <property type="entry name" value="MerR_1"/>
    <property type="match status" value="1"/>
</dbReference>
<dbReference type="GO" id="GO:0003677">
    <property type="term" value="F:DNA binding"/>
    <property type="evidence" value="ECO:0007669"/>
    <property type="project" value="UniProtKB-KW"/>
</dbReference>
<dbReference type="SUPFAM" id="SSF46955">
    <property type="entry name" value="Putative DNA-binding domain"/>
    <property type="match status" value="1"/>
</dbReference>
<dbReference type="AlphaFoldDB" id="A0A502GD68"/>
<feature type="region of interest" description="Disordered" evidence="2">
    <location>
        <begin position="105"/>
        <end position="125"/>
    </location>
</feature>
<dbReference type="SMART" id="SM00422">
    <property type="entry name" value="HTH_MERR"/>
    <property type="match status" value="1"/>
</dbReference>
<keyword evidence="1" id="KW-0238">DNA-binding</keyword>
<evidence type="ECO:0000259" key="3">
    <source>
        <dbReference type="PROSITE" id="PS50937"/>
    </source>
</evidence>
<evidence type="ECO:0000313" key="4">
    <source>
        <dbReference type="EMBL" id="TPG59875.1"/>
    </source>
</evidence>
<dbReference type="PROSITE" id="PS50937">
    <property type="entry name" value="HTH_MERR_2"/>
    <property type="match status" value="1"/>
</dbReference>
<dbReference type="RefSeq" id="WP_140881966.1">
    <property type="nucleotide sequence ID" value="NZ_RCZP01000003.1"/>
</dbReference>
<comment type="caution">
    <text evidence="4">The sequence shown here is derived from an EMBL/GenBank/DDBJ whole genome shotgun (WGS) entry which is preliminary data.</text>
</comment>
<dbReference type="GO" id="GO:0003700">
    <property type="term" value="F:DNA-binding transcription factor activity"/>
    <property type="evidence" value="ECO:0007669"/>
    <property type="project" value="InterPro"/>
</dbReference>
<organism evidence="4 5">
    <name type="scientific">Muricoccus nepalensis</name>
    <dbReference type="NCBI Taxonomy" id="1854500"/>
    <lineage>
        <taxon>Bacteria</taxon>
        <taxon>Pseudomonadati</taxon>
        <taxon>Pseudomonadota</taxon>
        <taxon>Alphaproteobacteria</taxon>
        <taxon>Acetobacterales</taxon>
        <taxon>Roseomonadaceae</taxon>
        <taxon>Muricoccus</taxon>
    </lineage>
</organism>
<dbReference type="InterPro" id="IPR000551">
    <property type="entry name" value="MerR-type_HTH_dom"/>
</dbReference>
<keyword evidence="5" id="KW-1185">Reference proteome</keyword>
<dbReference type="PANTHER" id="PTHR30204:SF15">
    <property type="entry name" value="BLL5018 PROTEIN"/>
    <property type="match status" value="1"/>
</dbReference>
<name>A0A502GD68_9PROT</name>